<evidence type="ECO:0000313" key="3">
    <source>
        <dbReference type="Proteomes" id="UP000007129"/>
    </source>
</evidence>
<reference evidence="2 3" key="1">
    <citation type="journal article" date="2012" name="BMC Genomics">
        <title>Tools to kill: Genome of one of the most destructive plant pathogenic fungi Macrophomina phaseolina.</title>
        <authorList>
            <person name="Islam M.S."/>
            <person name="Haque M.S."/>
            <person name="Islam M.M."/>
            <person name="Emdad E.M."/>
            <person name="Halim A."/>
            <person name="Hossen Q.M.M."/>
            <person name="Hossain M.Z."/>
            <person name="Ahmed B."/>
            <person name="Rahim S."/>
            <person name="Rahman M.S."/>
            <person name="Alam M.M."/>
            <person name="Hou S."/>
            <person name="Wan X."/>
            <person name="Saito J.A."/>
            <person name="Alam M."/>
        </authorList>
    </citation>
    <scope>NUCLEOTIDE SEQUENCE [LARGE SCALE GENOMIC DNA]</scope>
    <source>
        <strain evidence="2 3">MS6</strain>
    </source>
</reference>
<evidence type="ECO:0000256" key="1">
    <source>
        <dbReference type="SAM" id="MobiDB-lite"/>
    </source>
</evidence>
<proteinExistence type="predicted"/>
<dbReference type="VEuPathDB" id="FungiDB:MPH_05446"/>
<comment type="caution">
    <text evidence="2">The sequence shown here is derived from an EMBL/GenBank/DDBJ whole genome shotgun (WGS) entry which is preliminary data.</text>
</comment>
<dbReference type="InParanoid" id="K2RRP0"/>
<organism evidence="2 3">
    <name type="scientific">Macrophomina phaseolina (strain MS6)</name>
    <name type="common">Charcoal rot fungus</name>
    <dbReference type="NCBI Taxonomy" id="1126212"/>
    <lineage>
        <taxon>Eukaryota</taxon>
        <taxon>Fungi</taxon>
        <taxon>Dikarya</taxon>
        <taxon>Ascomycota</taxon>
        <taxon>Pezizomycotina</taxon>
        <taxon>Dothideomycetes</taxon>
        <taxon>Dothideomycetes incertae sedis</taxon>
        <taxon>Botryosphaeriales</taxon>
        <taxon>Botryosphaeriaceae</taxon>
        <taxon>Macrophomina</taxon>
    </lineage>
</organism>
<feature type="region of interest" description="Disordered" evidence="1">
    <location>
        <begin position="172"/>
        <end position="219"/>
    </location>
</feature>
<accession>K2RRP0</accession>
<name>K2RRP0_MACPH</name>
<dbReference type="Proteomes" id="UP000007129">
    <property type="component" value="Unassembled WGS sequence"/>
</dbReference>
<sequence>MDLFLSAVTTVSSFLGAASNHTQHAVTSIQWTQLPGDAQRFFARVAGAGTNFIEMRWDDLPDKTKEWIKAHPYQTAFYVAHGIVIVAPTPVTAPLIGAAGLATASPAAGSAVAAIQHALTTVGTGGVALRTAVTTGHGAPAIADGLQAAFAIGTGIYGLWAYFAGAAAKEEPPKAAPAAEESTGKRTSSKRSKTAQVPAEPRRSALRNLFSLRRRKTMA</sequence>
<dbReference type="eggNOG" id="ENOG502RIZ1">
    <property type="taxonomic scope" value="Eukaryota"/>
</dbReference>
<dbReference type="EMBL" id="AHHD01000249">
    <property type="protein sequence ID" value="EKG17378.1"/>
    <property type="molecule type" value="Genomic_DNA"/>
</dbReference>
<dbReference type="OrthoDB" id="440424at2759"/>
<gene>
    <name evidence="2" type="ORF">MPH_05446</name>
</gene>
<protein>
    <submittedName>
        <fullName evidence="2">Uncharacterized protein</fullName>
    </submittedName>
</protein>
<evidence type="ECO:0000313" key="2">
    <source>
        <dbReference type="EMBL" id="EKG17378.1"/>
    </source>
</evidence>
<dbReference type="AlphaFoldDB" id="K2RRP0"/>
<dbReference type="HOGENOM" id="CLU_1261727_0_0_1"/>